<comment type="similarity">
    <text evidence="1 8 9">Belongs to the FGGY kinase family.</text>
</comment>
<dbReference type="Pfam" id="PF02782">
    <property type="entry name" value="FGGY_C"/>
    <property type="match status" value="1"/>
</dbReference>
<dbReference type="Gene3D" id="3.30.420.40">
    <property type="match status" value="2"/>
</dbReference>
<reference evidence="13 14" key="1">
    <citation type="submission" date="2016-01" db="EMBL/GenBank/DDBJ databases">
        <authorList>
            <person name="Oliw E.H."/>
        </authorList>
    </citation>
    <scope>NUCLEOTIDE SEQUENCE [LARGE SCALE GENOMIC DNA]</scope>
    <source>
        <strain evidence="13 14">KA00635</strain>
    </source>
</reference>
<dbReference type="InterPro" id="IPR018484">
    <property type="entry name" value="FGGY_N"/>
</dbReference>
<dbReference type="InterPro" id="IPR006000">
    <property type="entry name" value="Xylulokinase"/>
</dbReference>
<dbReference type="RefSeq" id="WP_060936242.1">
    <property type="nucleotide sequence ID" value="NZ_JASOZP010000020.1"/>
</dbReference>
<comment type="caution">
    <text evidence="13">The sequence shown here is derived from an EMBL/GenBank/DDBJ whole genome shotgun (WGS) entry which is preliminary data.</text>
</comment>
<dbReference type="SUPFAM" id="SSF53067">
    <property type="entry name" value="Actin-like ATPase domain"/>
    <property type="match status" value="2"/>
</dbReference>
<evidence type="ECO:0000259" key="11">
    <source>
        <dbReference type="Pfam" id="PF00370"/>
    </source>
</evidence>
<dbReference type="PATRIC" id="fig|87541.4.peg.13"/>
<evidence type="ECO:0000256" key="7">
    <source>
        <dbReference type="ARBA" id="ARBA00023277"/>
    </source>
</evidence>
<dbReference type="PANTHER" id="PTHR43095:SF5">
    <property type="entry name" value="XYLULOSE KINASE"/>
    <property type="match status" value="1"/>
</dbReference>
<keyword evidence="3 8" id="KW-0808">Transferase</keyword>
<evidence type="ECO:0000313" key="14">
    <source>
        <dbReference type="Proteomes" id="UP000070422"/>
    </source>
</evidence>
<keyword evidence="4 8" id="KW-0547">Nucleotide-binding</keyword>
<evidence type="ECO:0000256" key="4">
    <source>
        <dbReference type="ARBA" id="ARBA00022741"/>
    </source>
</evidence>
<dbReference type="AlphaFoldDB" id="A0A133Y5T4"/>
<feature type="domain" description="Carbohydrate kinase FGGY N-terminal" evidence="11">
    <location>
        <begin position="3"/>
        <end position="246"/>
    </location>
</feature>
<keyword evidence="5 8" id="KW-0418">Kinase</keyword>
<keyword evidence="2 8" id="KW-0859">Xylose metabolism</keyword>
<sequence length="500" mass="56497">MQYVIGIDLGTTSLKGIVFDKKGNQVASASKKYSIIHSSRGYSEQNPYDWIDACQYVMDKLFSKINDLNLGIEGISFSGQMHSLVLLDENNSPLQNAILWNDVRTSHECKEIMSKFGKNLLSITKNRALEGFTLPKIVWVKKNEPKLWEKVSKILLPKDYLRYELTGQLNMEYSDASGTLLMDLKQKEWSKEILDFFEISNKILPSLVKSTELVGVLKENIKEKYNIHKDVKVFAGGADNACSAIGAGIISEKNALASVGTSGVLLVLTNEVHNIKNTSLHLFNHVINNHYYEMGVTLAAGSSLDWYRKTFYPDFSYEELLKETENISAGSEGLLFTPYIMGERSPHPDSMIRGSFIGIDSLHKRAHFTRSILEGITYSLKENYEIIKGERTETFDSIVLVGGGAKNKEWKQIQADIFNCPVKSLQAEEGPATGAAMIAAVGLNWYANFEDCAQYFVKYTDLVYPIKNNVQIYNEYYEVYKDIYNQTKGLSSKIYHIQKK</sequence>
<dbReference type="InterPro" id="IPR043129">
    <property type="entry name" value="ATPase_NBD"/>
</dbReference>
<dbReference type="OrthoDB" id="9805576at2"/>
<dbReference type="CDD" id="cd07808">
    <property type="entry name" value="ASKHA_NBD_FGGY_EcXK-like"/>
    <property type="match status" value="1"/>
</dbReference>
<evidence type="ECO:0000256" key="2">
    <source>
        <dbReference type="ARBA" id="ARBA00022629"/>
    </source>
</evidence>
<comment type="function">
    <text evidence="8">Catalyzes the phosphorylation of D-xylulose to D-xylulose 5-phosphate.</text>
</comment>
<dbReference type="InterPro" id="IPR018485">
    <property type="entry name" value="FGGY_C"/>
</dbReference>
<evidence type="ECO:0000256" key="8">
    <source>
        <dbReference type="HAMAP-Rule" id="MF_02220"/>
    </source>
</evidence>
<organism evidence="13 14">
    <name type="scientific">Aerococcus christensenii</name>
    <dbReference type="NCBI Taxonomy" id="87541"/>
    <lineage>
        <taxon>Bacteria</taxon>
        <taxon>Bacillati</taxon>
        <taxon>Bacillota</taxon>
        <taxon>Bacilli</taxon>
        <taxon>Lactobacillales</taxon>
        <taxon>Aerococcaceae</taxon>
        <taxon>Aerococcus</taxon>
    </lineage>
</organism>
<evidence type="ECO:0000256" key="3">
    <source>
        <dbReference type="ARBA" id="ARBA00022679"/>
    </source>
</evidence>
<evidence type="ECO:0000259" key="12">
    <source>
        <dbReference type="Pfam" id="PF02782"/>
    </source>
</evidence>
<dbReference type="PIRSF" id="PIRSF000538">
    <property type="entry name" value="GlpK"/>
    <property type="match status" value="1"/>
</dbReference>
<dbReference type="InterPro" id="IPR000577">
    <property type="entry name" value="Carb_kinase_FGGY"/>
</dbReference>
<comment type="catalytic activity">
    <reaction evidence="8 10">
        <text>D-xylulose + ATP = D-xylulose 5-phosphate + ADP + H(+)</text>
        <dbReference type="Rhea" id="RHEA:10964"/>
        <dbReference type="ChEBI" id="CHEBI:15378"/>
        <dbReference type="ChEBI" id="CHEBI:17140"/>
        <dbReference type="ChEBI" id="CHEBI:30616"/>
        <dbReference type="ChEBI" id="CHEBI:57737"/>
        <dbReference type="ChEBI" id="CHEBI:456216"/>
        <dbReference type="EC" id="2.7.1.17"/>
    </reaction>
</comment>
<dbReference type="PROSITE" id="PS00445">
    <property type="entry name" value="FGGY_KINASES_2"/>
    <property type="match status" value="1"/>
</dbReference>
<dbReference type="PANTHER" id="PTHR43095">
    <property type="entry name" value="SUGAR KINASE"/>
    <property type="match status" value="1"/>
</dbReference>
<feature type="binding site" evidence="8">
    <location>
        <begin position="81"/>
        <end position="82"/>
    </location>
    <ligand>
        <name>substrate</name>
    </ligand>
</feature>
<dbReference type="GO" id="GO:0042732">
    <property type="term" value="P:D-xylose metabolic process"/>
    <property type="evidence" value="ECO:0007669"/>
    <property type="project" value="UniProtKB-KW"/>
</dbReference>
<dbReference type="EMBL" id="LSCQ01000001">
    <property type="protein sequence ID" value="KXB38526.1"/>
    <property type="molecule type" value="Genomic_DNA"/>
</dbReference>
<dbReference type="EC" id="2.7.1.17" evidence="8 10"/>
<dbReference type="NCBIfam" id="TIGR01312">
    <property type="entry name" value="XylB"/>
    <property type="match status" value="1"/>
</dbReference>
<dbReference type="GO" id="GO:0005524">
    <property type="term" value="F:ATP binding"/>
    <property type="evidence" value="ECO:0007669"/>
    <property type="project" value="UniProtKB-UniRule"/>
</dbReference>
<evidence type="ECO:0000256" key="5">
    <source>
        <dbReference type="ARBA" id="ARBA00022777"/>
    </source>
</evidence>
<dbReference type="Proteomes" id="UP000070422">
    <property type="component" value="Unassembled WGS sequence"/>
</dbReference>
<feature type="site" description="Important for activity" evidence="8">
    <location>
        <position position="8"/>
    </location>
</feature>
<keyword evidence="6 8" id="KW-0067">ATP-binding</keyword>
<accession>A0A133Y5T4</accession>
<dbReference type="GO" id="GO:0004856">
    <property type="term" value="F:D-xylulokinase activity"/>
    <property type="evidence" value="ECO:0007669"/>
    <property type="project" value="UniProtKB-UniRule"/>
</dbReference>
<evidence type="ECO:0000256" key="6">
    <source>
        <dbReference type="ARBA" id="ARBA00022840"/>
    </source>
</evidence>
<evidence type="ECO:0000313" key="13">
    <source>
        <dbReference type="EMBL" id="KXB38526.1"/>
    </source>
</evidence>
<feature type="active site" description="Proton acceptor" evidence="8">
    <location>
        <position position="239"/>
    </location>
</feature>
<evidence type="ECO:0000256" key="9">
    <source>
        <dbReference type="RuleBase" id="RU003733"/>
    </source>
</evidence>
<name>A0A133Y5T4_9LACT</name>
<dbReference type="PROSITE" id="PS00933">
    <property type="entry name" value="FGGY_KINASES_1"/>
    <property type="match status" value="1"/>
</dbReference>
<dbReference type="InterPro" id="IPR018483">
    <property type="entry name" value="Carb_kinase_FGGY_CS"/>
</dbReference>
<keyword evidence="7 8" id="KW-0119">Carbohydrate metabolism</keyword>
<dbReference type="InterPro" id="IPR050406">
    <property type="entry name" value="FGGY_Carb_Kinase"/>
</dbReference>
<proteinExistence type="inferred from homology"/>
<evidence type="ECO:0000256" key="10">
    <source>
        <dbReference type="RuleBase" id="RU364073"/>
    </source>
</evidence>
<protein>
    <recommendedName>
        <fullName evidence="8 10">Xylulose kinase</fullName>
        <shortName evidence="8 10">Xylulokinase</shortName>
        <ecNumber evidence="8 10">2.7.1.17</ecNumber>
    </recommendedName>
</protein>
<dbReference type="HAMAP" id="MF_02220">
    <property type="entry name" value="XylB"/>
    <property type="match status" value="1"/>
</dbReference>
<gene>
    <name evidence="8 10" type="primary">xylB</name>
    <name evidence="13" type="ORF">HMPREF3187_00012</name>
</gene>
<evidence type="ECO:0000256" key="1">
    <source>
        <dbReference type="ARBA" id="ARBA00009156"/>
    </source>
</evidence>
<dbReference type="Pfam" id="PF00370">
    <property type="entry name" value="FGGY_N"/>
    <property type="match status" value="1"/>
</dbReference>
<feature type="domain" description="Carbohydrate kinase FGGY C-terminal" evidence="12">
    <location>
        <begin position="256"/>
        <end position="442"/>
    </location>
</feature>
<dbReference type="GO" id="GO:0005998">
    <property type="term" value="P:xylulose catabolic process"/>
    <property type="evidence" value="ECO:0007669"/>
    <property type="project" value="UniProtKB-UniRule"/>
</dbReference>